<feature type="active site" description="Proton donor" evidence="6">
    <location>
        <position position="9"/>
    </location>
</feature>
<feature type="binding site" evidence="6">
    <location>
        <position position="90"/>
    </location>
    <ligand>
        <name>substrate</name>
    </ligand>
</feature>
<dbReference type="Proteomes" id="UP000077339">
    <property type="component" value="Unassembled WGS sequence"/>
</dbReference>
<evidence type="ECO:0000256" key="6">
    <source>
        <dbReference type="HAMAP-Rule" id="MF_01876"/>
    </source>
</evidence>
<evidence type="ECO:0000256" key="2">
    <source>
        <dbReference type="ARBA" id="ARBA00022801"/>
    </source>
</evidence>
<evidence type="ECO:0000256" key="1">
    <source>
        <dbReference type="ARBA" id="ARBA00022723"/>
    </source>
</evidence>
<comment type="cofactor">
    <cofactor evidence="6">
        <name>Mn(2+)</name>
        <dbReference type="ChEBI" id="CHEBI:29035"/>
    </cofactor>
    <text evidence="6">Binds 1 Mn(2+) ion per subunit.</text>
</comment>
<dbReference type="PANTHER" id="PTHR42909:SF1">
    <property type="entry name" value="CARBOHYDRATE KINASE PFKB DOMAIN-CONTAINING PROTEIN"/>
    <property type="match status" value="1"/>
</dbReference>
<comment type="catalytic activity">
    <reaction evidence="6">
        <text>D-ribose 5-phosphate + uracil = psi-UMP + H2O</text>
        <dbReference type="Rhea" id="RHEA:18337"/>
        <dbReference type="ChEBI" id="CHEBI:15377"/>
        <dbReference type="ChEBI" id="CHEBI:17568"/>
        <dbReference type="ChEBI" id="CHEBI:58380"/>
        <dbReference type="ChEBI" id="CHEBI:78346"/>
        <dbReference type="EC" id="4.2.1.70"/>
    </reaction>
</comment>
<dbReference type="InterPro" id="IPR007342">
    <property type="entry name" value="PsuG"/>
</dbReference>
<dbReference type="PANTHER" id="PTHR42909">
    <property type="entry name" value="ZGC:136858"/>
    <property type="match status" value="1"/>
</dbReference>
<proteinExistence type="inferred from homology"/>
<keyword evidence="4 6" id="KW-0456">Lyase</keyword>
<dbReference type="Pfam" id="PF04227">
    <property type="entry name" value="Indigoidine_A"/>
    <property type="match status" value="1"/>
</dbReference>
<evidence type="ECO:0000313" key="7">
    <source>
        <dbReference type="EMBL" id="OAA31436.1"/>
    </source>
</evidence>
<keyword evidence="5 6" id="KW-0326">Glycosidase</keyword>
<comment type="similarity">
    <text evidence="6">Belongs to the pseudouridine-5'-phosphate glycosidase family.</text>
</comment>
<evidence type="ECO:0000256" key="4">
    <source>
        <dbReference type="ARBA" id="ARBA00023239"/>
    </source>
</evidence>
<gene>
    <name evidence="6" type="primary">psuG</name>
    <name evidence="7" type="ORF">AT15_08045</name>
</gene>
<reference evidence="7 8" key="1">
    <citation type="submission" date="2014-02" db="EMBL/GenBank/DDBJ databases">
        <title>Kosmotoga genome sequencing.</title>
        <authorList>
            <person name="Pollo S.M."/>
            <person name="Charchuk R."/>
            <person name="Nesbo C.L."/>
        </authorList>
    </citation>
    <scope>NUCLEOTIDE SEQUENCE [LARGE SCALE GENOMIC DNA]</scope>
    <source>
        <strain evidence="7 8">S304</strain>
    </source>
</reference>
<dbReference type="RefSeq" id="WP_068346582.1">
    <property type="nucleotide sequence ID" value="NZ_JFHK01000004.1"/>
</dbReference>
<feature type="active site" description="Nucleophile" evidence="6">
    <location>
        <position position="141"/>
    </location>
</feature>
<dbReference type="Gene3D" id="3.40.1790.10">
    <property type="entry name" value="Indigoidine synthase domain"/>
    <property type="match status" value="1"/>
</dbReference>
<sequence length="285" mass="30760">MSKAYVALESTVIAHGLPWPVNFKTALAMEEVVKREGAVPKTIGIINGNIKIGMTKDELKYLATTENVMKVGTAEIPVATAMKNNAATTVSATLRLSAREGIEVFATGGIGGVHRDVSWDVSQDIIELSKTDMVVVSAGVKSILDVEKTLEFLETFQVTVIGYQTDSFPLFHCRYSKYPLNITVETPEDIAAIFKEKRKLGIEGAILVANPIPEEYEVPYDELIKYVEMAVSEAKAKGVSGKGLTPFLLGRLSELSDGKTLEANVALLKNNASLAGKIAKALKKA</sequence>
<comment type="subunit">
    <text evidence="6">Homotrimer.</text>
</comment>
<feature type="binding site" evidence="6">
    <location>
        <begin position="122"/>
        <end position="124"/>
    </location>
    <ligand>
        <name>substrate</name>
    </ligand>
</feature>
<evidence type="ECO:0000256" key="3">
    <source>
        <dbReference type="ARBA" id="ARBA00023211"/>
    </source>
</evidence>
<dbReference type="GO" id="GO:0004730">
    <property type="term" value="F:pseudouridylate synthase activity"/>
    <property type="evidence" value="ECO:0007669"/>
    <property type="project" value="UniProtKB-UniRule"/>
</dbReference>
<comment type="caution">
    <text evidence="7">The sequence shown here is derived from an EMBL/GenBank/DDBJ whole genome shotgun (WGS) entry which is preliminary data.</text>
</comment>
<dbReference type="InterPro" id="IPR022830">
    <property type="entry name" value="Indigdn_synthA-like"/>
</dbReference>
<dbReference type="STRING" id="1453497.AT15_08045"/>
<evidence type="ECO:0000313" key="8">
    <source>
        <dbReference type="Proteomes" id="UP000077339"/>
    </source>
</evidence>
<keyword evidence="8" id="KW-1185">Reference proteome</keyword>
<accession>A0A176K2J2</accession>
<dbReference type="EC" id="4.2.1.70" evidence="6"/>
<feature type="binding site" evidence="6">
    <location>
        <position position="70"/>
    </location>
    <ligand>
        <name>substrate</name>
    </ligand>
</feature>
<keyword evidence="1 6" id="KW-0479">Metal-binding</keyword>
<dbReference type="HAMAP" id="MF_01876">
    <property type="entry name" value="PsiMP_glycosidase"/>
    <property type="match status" value="1"/>
</dbReference>
<protein>
    <recommendedName>
        <fullName evidence="6">Pseudouridine-5'-phosphate glycosidase</fullName>
        <shortName evidence="6">PsiMP glycosidase</shortName>
        <ecNumber evidence="6">4.2.1.70</ecNumber>
    </recommendedName>
</protein>
<dbReference type="EMBL" id="JFHK01000004">
    <property type="protein sequence ID" value="OAA31436.1"/>
    <property type="molecule type" value="Genomic_DNA"/>
</dbReference>
<dbReference type="PATRIC" id="fig|1453497.3.peg.1598"/>
<dbReference type="SUPFAM" id="SSF110581">
    <property type="entry name" value="Indigoidine synthase A-like"/>
    <property type="match status" value="1"/>
</dbReference>
<keyword evidence="2 6" id="KW-0378">Hydrolase</keyword>
<dbReference type="OrthoDB" id="9805870at2"/>
<comment type="function">
    <text evidence="6">Catalyzes the reversible cleavage of pseudouridine 5'-phosphate (PsiMP) to ribose 5-phosphate and uracil. Functions biologically in the cleavage direction, as part of a pseudouridine degradation pathway.</text>
</comment>
<evidence type="ECO:0000256" key="5">
    <source>
        <dbReference type="ARBA" id="ARBA00023295"/>
    </source>
</evidence>
<dbReference type="GO" id="GO:0005737">
    <property type="term" value="C:cytoplasm"/>
    <property type="evidence" value="ECO:0007669"/>
    <property type="project" value="TreeGrafter"/>
</dbReference>
<dbReference type="GO" id="GO:0016798">
    <property type="term" value="F:hydrolase activity, acting on glycosyl bonds"/>
    <property type="evidence" value="ECO:0007669"/>
    <property type="project" value="UniProtKB-KW"/>
</dbReference>
<dbReference type="AlphaFoldDB" id="A0A176K2J2"/>
<feature type="binding site" evidence="6">
    <location>
        <position position="120"/>
    </location>
    <ligand>
        <name>Mn(2+)</name>
        <dbReference type="ChEBI" id="CHEBI:29035"/>
    </ligand>
</feature>
<dbReference type="GO" id="GO:0046872">
    <property type="term" value="F:metal ion binding"/>
    <property type="evidence" value="ECO:0007669"/>
    <property type="project" value="UniProtKB-KW"/>
</dbReference>
<organism evidence="7 8">
    <name type="scientific">Kosmotoga arenicorallina S304</name>
    <dbReference type="NCBI Taxonomy" id="1453497"/>
    <lineage>
        <taxon>Bacteria</taxon>
        <taxon>Thermotogati</taxon>
        <taxon>Thermotogota</taxon>
        <taxon>Thermotogae</taxon>
        <taxon>Kosmotogales</taxon>
        <taxon>Kosmotogaceae</taxon>
        <taxon>Kosmotoga</taxon>
    </lineage>
</organism>
<keyword evidence="3 6" id="KW-0464">Manganese</keyword>
<dbReference type="GO" id="GO:0046113">
    <property type="term" value="P:nucleobase catabolic process"/>
    <property type="evidence" value="ECO:0007669"/>
    <property type="project" value="UniProtKB-UniRule"/>
</dbReference>
<name>A0A176K2J2_9BACT</name>